<evidence type="ECO:0000313" key="2">
    <source>
        <dbReference type="EMBL" id="EWM23766.1"/>
    </source>
</evidence>
<evidence type="ECO:0000313" key="3">
    <source>
        <dbReference type="Proteomes" id="UP000019335"/>
    </source>
</evidence>
<feature type="region of interest" description="Disordered" evidence="1">
    <location>
        <begin position="127"/>
        <end position="155"/>
    </location>
</feature>
<accession>W7TT75</accession>
<sequence length="265" mass="27608">MPPSATASTPSSSSLPPSLPPSSSPFCLLLHGPRGVGKTTLLAWLAREVTSFPLPPLFLSFPSGASSVTNDIQEALKSIEEGKEGTGREGGREGGREDMARLLLVDGLQSEEMCFDVVAALSNFASSHPSSSSSSSVSTRPSPSSSLSSSPSNPRPKLVALMALCTSSGSDSSSLTPSSSTSLPSSSLRGSVHAHFGLPVLTDFEGEIMPTLERMMEEPLVGESTGKEAMKATMRGLEGVVVMSRALGGKEGRNMLGEMLEHVWV</sequence>
<protein>
    <submittedName>
        <fullName evidence="2">Uncharacterized protein</fullName>
    </submittedName>
</protein>
<comment type="caution">
    <text evidence="2">The sequence shown here is derived from an EMBL/GenBank/DDBJ whole genome shotgun (WGS) entry which is preliminary data.</text>
</comment>
<gene>
    <name evidence="2" type="ORF">Naga_101122g3</name>
</gene>
<dbReference type="Gene3D" id="3.40.50.300">
    <property type="entry name" value="P-loop containing nucleotide triphosphate hydrolases"/>
    <property type="match status" value="1"/>
</dbReference>
<dbReference type="EMBL" id="AZIL01001483">
    <property type="protein sequence ID" value="EWM23766.1"/>
    <property type="molecule type" value="Genomic_DNA"/>
</dbReference>
<reference evidence="2 3" key="1">
    <citation type="journal article" date="2014" name="Mol. Plant">
        <title>Chromosome Scale Genome Assembly and Transcriptome Profiling of Nannochloropsis gaditana in Nitrogen Depletion.</title>
        <authorList>
            <person name="Corteggiani Carpinelli E."/>
            <person name="Telatin A."/>
            <person name="Vitulo N."/>
            <person name="Forcato C."/>
            <person name="D'Angelo M."/>
            <person name="Schiavon R."/>
            <person name="Vezzi A."/>
            <person name="Giacometti G.M."/>
            <person name="Morosinotto T."/>
            <person name="Valle G."/>
        </authorList>
    </citation>
    <scope>NUCLEOTIDE SEQUENCE [LARGE SCALE GENOMIC DNA]</scope>
    <source>
        <strain evidence="2 3">B-31</strain>
    </source>
</reference>
<name>W7TT75_9STRA</name>
<feature type="region of interest" description="Disordered" evidence="1">
    <location>
        <begin position="1"/>
        <end position="22"/>
    </location>
</feature>
<dbReference type="InterPro" id="IPR027417">
    <property type="entry name" value="P-loop_NTPase"/>
</dbReference>
<feature type="region of interest" description="Disordered" evidence="1">
    <location>
        <begin position="169"/>
        <end position="188"/>
    </location>
</feature>
<dbReference type="AlphaFoldDB" id="W7TT75"/>
<feature type="compositionally biased region" description="Low complexity" evidence="1">
    <location>
        <begin position="127"/>
        <end position="152"/>
    </location>
</feature>
<proteinExistence type="predicted"/>
<organism evidence="2 3">
    <name type="scientific">Nannochloropsis gaditana</name>
    <dbReference type="NCBI Taxonomy" id="72520"/>
    <lineage>
        <taxon>Eukaryota</taxon>
        <taxon>Sar</taxon>
        <taxon>Stramenopiles</taxon>
        <taxon>Ochrophyta</taxon>
        <taxon>Eustigmatophyceae</taxon>
        <taxon>Eustigmatales</taxon>
        <taxon>Monodopsidaceae</taxon>
        <taxon>Nannochloropsis</taxon>
    </lineage>
</organism>
<feature type="compositionally biased region" description="Low complexity" evidence="1">
    <location>
        <begin position="1"/>
        <end position="16"/>
    </location>
</feature>
<dbReference type="SUPFAM" id="SSF52540">
    <property type="entry name" value="P-loop containing nucleoside triphosphate hydrolases"/>
    <property type="match status" value="1"/>
</dbReference>
<dbReference type="OrthoDB" id="10595872at2759"/>
<dbReference type="Proteomes" id="UP000019335">
    <property type="component" value="Chromosome 16"/>
</dbReference>
<keyword evidence="3" id="KW-1185">Reference proteome</keyword>
<evidence type="ECO:0000256" key="1">
    <source>
        <dbReference type="SAM" id="MobiDB-lite"/>
    </source>
</evidence>